<organism evidence="10 11">
    <name type="scientific">Paraglaciecola aquimarina</name>
    <dbReference type="NCBI Taxonomy" id="1235557"/>
    <lineage>
        <taxon>Bacteria</taxon>
        <taxon>Pseudomonadati</taxon>
        <taxon>Pseudomonadota</taxon>
        <taxon>Gammaproteobacteria</taxon>
        <taxon>Alteromonadales</taxon>
        <taxon>Alteromonadaceae</taxon>
        <taxon>Paraglaciecola</taxon>
    </lineage>
</organism>
<dbReference type="SMART" id="SM00387">
    <property type="entry name" value="HATPase_c"/>
    <property type="match status" value="1"/>
</dbReference>
<dbReference type="GO" id="GO:0005524">
    <property type="term" value="F:ATP binding"/>
    <property type="evidence" value="ECO:0007669"/>
    <property type="project" value="UniProtKB-KW"/>
</dbReference>
<feature type="domain" description="HAMP" evidence="9">
    <location>
        <begin position="189"/>
        <end position="242"/>
    </location>
</feature>
<dbReference type="SUPFAM" id="SSF47384">
    <property type="entry name" value="Homodimeric domain of signal transducing histidine kinase"/>
    <property type="match status" value="1"/>
</dbReference>
<keyword evidence="10" id="KW-0067">ATP-binding</keyword>
<keyword evidence="7" id="KW-0472">Membrane</keyword>
<dbReference type="InterPro" id="IPR036890">
    <property type="entry name" value="HATPase_C_sf"/>
</dbReference>
<keyword evidence="6" id="KW-0418">Kinase</keyword>
<dbReference type="Pfam" id="PF00672">
    <property type="entry name" value="HAMP"/>
    <property type="match status" value="1"/>
</dbReference>
<evidence type="ECO:0000313" key="11">
    <source>
        <dbReference type="Proteomes" id="UP001247805"/>
    </source>
</evidence>
<keyword evidence="10" id="KW-0547">Nucleotide-binding</keyword>
<dbReference type="Gene3D" id="1.10.287.130">
    <property type="match status" value="1"/>
</dbReference>
<reference evidence="10 11" key="1">
    <citation type="submission" date="2023-10" db="EMBL/GenBank/DDBJ databases">
        <title>Glaciecola aquimarina strain GGW-M5 nov., isolated from a coastal seawater.</title>
        <authorList>
            <person name="Bayburt H."/>
            <person name="Kim J.M."/>
            <person name="Choi B.J."/>
            <person name="Jeon C.O."/>
        </authorList>
    </citation>
    <scope>NUCLEOTIDE SEQUENCE [LARGE SCALE GENOMIC DNA]</scope>
    <source>
        <strain evidence="10 11">KCTC 32108</strain>
    </source>
</reference>
<dbReference type="InterPro" id="IPR036097">
    <property type="entry name" value="HisK_dim/P_sf"/>
</dbReference>
<feature type="transmembrane region" description="Helical" evidence="7">
    <location>
        <begin position="13"/>
        <end position="35"/>
    </location>
</feature>
<dbReference type="InterPro" id="IPR003660">
    <property type="entry name" value="HAMP_dom"/>
</dbReference>
<name>A0ABU3SU03_9ALTE</name>
<dbReference type="Gene3D" id="6.10.340.10">
    <property type="match status" value="1"/>
</dbReference>
<dbReference type="CDD" id="cd00082">
    <property type="entry name" value="HisKA"/>
    <property type="match status" value="1"/>
</dbReference>
<dbReference type="InterPro" id="IPR005467">
    <property type="entry name" value="His_kinase_dom"/>
</dbReference>
<keyword evidence="5" id="KW-0808">Transferase</keyword>
<keyword evidence="7" id="KW-1133">Transmembrane helix</keyword>
<keyword evidence="7" id="KW-0812">Transmembrane</keyword>
<accession>A0ABU3SU03</accession>
<keyword evidence="4" id="KW-0597">Phosphoprotein</keyword>
<dbReference type="InterPro" id="IPR004358">
    <property type="entry name" value="Sig_transdc_His_kin-like_C"/>
</dbReference>
<evidence type="ECO:0000313" key="10">
    <source>
        <dbReference type="EMBL" id="MDU0353484.1"/>
    </source>
</evidence>
<dbReference type="PANTHER" id="PTHR43065:SF47">
    <property type="match status" value="1"/>
</dbReference>
<dbReference type="PROSITE" id="PS50885">
    <property type="entry name" value="HAMP"/>
    <property type="match status" value="1"/>
</dbReference>
<comment type="catalytic activity">
    <reaction evidence="1">
        <text>ATP + protein L-histidine = ADP + protein N-phospho-L-histidine.</text>
        <dbReference type="EC" id="2.7.13.3"/>
    </reaction>
</comment>
<dbReference type="PROSITE" id="PS50109">
    <property type="entry name" value="HIS_KIN"/>
    <property type="match status" value="1"/>
</dbReference>
<protein>
    <recommendedName>
        <fullName evidence="3">histidine kinase</fullName>
        <ecNumber evidence="3">2.7.13.3</ecNumber>
    </recommendedName>
</protein>
<evidence type="ECO:0000256" key="6">
    <source>
        <dbReference type="ARBA" id="ARBA00022777"/>
    </source>
</evidence>
<evidence type="ECO:0000256" key="7">
    <source>
        <dbReference type="SAM" id="Phobius"/>
    </source>
</evidence>
<dbReference type="InterPro" id="IPR003661">
    <property type="entry name" value="HisK_dim/P_dom"/>
</dbReference>
<dbReference type="Proteomes" id="UP001247805">
    <property type="component" value="Unassembled WGS sequence"/>
</dbReference>
<dbReference type="InterPro" id="IPR003594">
    <property type="entry name" value="HATPase_dom"/>
</dbReference>
<dbReference type="Pfam" id="PF02518">
    <property type="entry name" value="HATPase_c"/>
    <property type="match status" value="1"/>
</dbReference>
<dbReference type="CDD" id="cd06225">
    <property type="entry name" value="HAMP"/>
    <property type="match status" value="1"/>
</dbReference>
<dbReference type="EMBL" id="JAWDIO010000002">
    <property type="protein sequence ID" value="MDU0353484.1"/>
    <property type="molecule type" value="Genomic_DNA"/>
</dbReference>
<dbReference type="SUPFAM" id="SSF158472">
    <property type="entry name" value="HAMP domain-like"/>
    <property type="match status" value="1"/>
</dbReference>
<comment type="caution">
    <text evidence="10">The sequence shown here is derived from an EMBL/GenBank/DDBJ whole genome shotgun (WGS) entry which is preliminary data.</text>
</comment>
<dbReference type="SUPFAM" id="SSF55874">
    <property type="entry name" value="ATPase domain of HSP90 chaperone/DNA topoisomerase II/histidine kinase"/>
    <property type="match status" value="1"/>
</dbReference>
<evidence type="ECO:0000256" key="4">
    <source>
        <dbReference type="ARBA" id="ARBA00022553"/>
    </source>
</evidence>
<feature type="transmembrane region" description="Helical" evidence="7">
    <location>
        <begin position="162"/>
        <end position="187"/>
    </location>
</feature>
<dbReference type="PRINTS" id="PR00344">
    <property type="entry name" value="BCTRLSENSOR"/>
</dbReference>
<comment type="subcellular location">
    <subcellularLocation>
        <location evidence="2">Membrane</location>
    </subcellularLocation>
</comment>
<evidence type="ECO:0000259" key="8">
    <source>
        <dbReference type="PROSITE" id="PS50109"/>
    </source>
</evidence>
<proteinExistence type="predicted"/>
<dbReference type="EC" id="2.7.13.3" evidence="3"/>
<evidence type="ECO:0000259" key="9">
    <source>
        <dbReference type="PROSITE" id="PS50885"/>
    </source>
</evidence>
<sequence length="549" mass="61296">MSSDVKFLSIRSLIIWVVICITSASLIIESAVSLYGQIRSHKQALSNDVVVFSDLISGMAISNIQADGVQAEQQSLKALQASPIIENVHIYRINEYNKAEFFASYNKEGIAPVKAKFEQVEELSEPKHEDGVVEVIRPIKDENSVIGYIYLRASSEVVDQRISASVFITVCIFLGCLLICLVCTYLLQRSITRPIHSLVHLVQRVSRQKDYSSRAESTGIRELDQLSDAFNGMLQRTQEHLERQTKAEAEQLRLNSSLEEKVNQRTLALKDANGELIQTLEKLHQFQRQMVQNEKMASLGDMVAGVAHEVNTPIGLGVTASTMMLDRLGDLRKAYENKTLKASALSKFIIEGEENLNIIYRNLNRSAELISSFKQVAVDQSSENNRTFSFAKLMDEILMSMRPKLKQVNHQIQVFCPDDLYVETKAGPINQIIINLIMNSIIHGFEFKDSGLIIISIRLVDNSKVSIEFSDDGCGIPEQIRKKIFDPFVTTKRGQGGSGLGMHLVYNLVTQALNGSITLTSEAEKGVKLNILFPVKVVDIDDIPKGSMV</sequence>
<gene>
    <name evidence="10" type="ORF">RS130_05695</name>
</gene>
<dbReference type="CDD" id="cd00075">
    <property type="entry name" value="HATPase"/>
    <property type="match status" value="1"/>
</dbReference>
<dbReference type="Gene3D" id="3.30.565.10">
    <property type="entry name" value="Histidine kinase-like ATPase, C-terminal domain"/>
    <property type="match status" value="1"/>
</dbReference>
<feature type="domain" description="Histidine kinase" evidence="8">
    <location>
        <begin position="305"/>
        <end position="537"/>
    </location>
</feature>
<evidence type="ECO:0000256" key="3">
    <source>
        <dbReference type="ARBA" id="ARBA00012438"/>
    </source>
</evidence>
<keyword evidence="11" id="KW-1185">Reference proteome</keyword>
<dbReference type="RefSeq" id="WP_316025153.1">
    <property type="nucleotide sequence ID" value="NZ_JAWDIO010000002.1"/>
</dbReference>
<evidence type="ECO:0000256" key="5">
    <source>
        <dbReference type="ARBA" id="ARBA00022679"/>
    </source>
</evidence>
<evidence type="ECO:0000256" key="1">
    <source>
        <dbReference type="ARBA" id="ARBA00000085"/>
    </source>
</evidence>
<evidence type="ECO:0000256" key="2">
    <source>
        <dbReference type="ARBA" id="ARBA00004370"/>
    </source>
</evidence>
<dbReference type="SMART" id="SM00304">
    <property type="entry name" value="HAMP"/>
    <property type="match status" value="1"/>
</dbReference>
<dbReference type="PANTHER" id="PTHR43065">
    <property type="entry name" value="SENSOR HISTIDINE KINASE"/>
    <property type="match status" value="1"/>
</dbReference>